<name>A0A1A9UPD1_GLOAU</name>
<dbReference type="EnsemblMetazoa" id="GAUT011126-RA">
    <property type="protein sequence ID" value="GAUT011126-PA"/>
    <property type="gene ID" value="GAUT011126"/>
</dbReference>
<evidence type="ECO:0000313" key="3">
    <source>
        <dbReference type="Proteomes" id="UP000078200"/>
    </source>
</evidence>
<dbReference type="Proteomes" id="UP000078200">
    <property type="component" value="Unassembled WGS sequence"/>
</dbReference>
<sequence length="129" mass="13866">MQYNIYDVTSRRLQHKLLCLYVVGDFEVELFSSSSKSSLSSSSSSSSSSLSLSSSLSKFAIISGRCSNKGKAATALLNKCIFNRTNIKFSNVPPLGPALLSFVNNKTNNKNSNGNNNSTTAVTTIRPAM</sequence>
<dbReference type="VEuPathDB" id="VectorBase:GAUT011126"/>
<evidence type="ECO:0000256" key="1">
    <source>
        <dbReference type="SAM" id="MobiDB-lite"/>
    </source>
</evidence>
<feature type="region of interest" description="Disordered" evidence="1">
    <location>
        <begin position="107"/>
        <end position="129"/>
    </location>
</feature>
<proteinExistence type="predicted"/>
<evidence type="ECO:0000313" key="2">
    <source>
        <dbReference type="EnsemblMetazoa" id="GAUT011126-PA"/>
    </source>
</evidence>
<reference evidence="2" key="1">
    <citation type="submission" date="2020-05" db="UniProtKB">
        <authorList>
            <consortium name="EnsemblMetazoa"/>
        </authorList>
    </citation>
    <scope>IDENTIFICATION</scope>
    <source>
        <strain evidence="2">TTRI</strain>
    </source>
</reference>
<keyword evidence="3" id="KW-1185">Reference proteome</keyword>
<protein>
    <submittedName>
        <fullName evidence="2">Uncharacterized protein</fullName>
    </submittedName>
</protein>
<accession>A0A1A9UPD1</accession>
<organism evidence="2 3">
    <name type="scientific">Glossina austeni</name>
    <name type="common">Savannah tsetse fly</name>
    <dbReference type="NCBI Taxonomy" id="7395"/>
    <lineage>
        <taxon>Eukaryota</taxon>
        <taxon>Metazoa</taxon>
        <taxon>Ecdysozoa</taxon>
        <taxon>Arthropoda</taxon>
        <taxon>Hexapoda</taxon>
        <taxon>Insecta</taxon>
        <taxon>Pterygota</taxon>
        <taxon>Neoptera</taxon>
        <taxon>Endopterygota</taxon>
        <taxon>Diptera</taxon>
        <taxon>Brachycera</taxon>
        <taxon>Muscomorpha</taxon>
        <taxon>Hippoboscoidea</taxon>
        <taxon>Glossinidae</taxon>
        <taxon>Glossina</taxon>
    </lineage>
</organism>
<dbReference type="AlphaFoldDB" id="A0A1A9UPD1"/>